<protein>
    <submittedName>
        <fullName evidence="1">Uncharacterized protein</fullName>
    </submittedName>
</protein>
<name>A0A0A0KYY4_CUCSA</name>
<dbReference type="Proteomes" id="UP000029981">
    <property type="component" value="Chromosome 4"/>
</dbReference>
<evidence type="ECO:0000313" key="1">
    <source>
        <dbReference type="EMBL" id="KGN53999.1"/>
    </source>
</evidence>
<reference evidence="1 2" key="4">
    <citation type="journal article" date="2011" name="BMC Genomics">
        <title>RNA-Seq improves annotation of protein-coding genes in the cucumber genome.</title>
        <authorList>
            <person name="Li Z."/>
            <person name="Zhang Z."/>
            <person name="Yan P."/>
            <person name="Huang S."/>
            <person name="Fei Z."/>
            <person name="Lin K."/>
        </authorList>
    </citation>
    <scope>NUCLEOTIDE SEQUENCE [LARGE SCALE GENOMIC DNA]</scope>
    <source>
        <strain evidence="2">cv. 9930</strain>
    </source>
</reference>
<proteinExistence type="predicted"/>
<evidence type="ECO:0000313" key="2">
    <source>
        <dbReference type="Proteomes" id="UP000029981"/>
    </source>
</evidence>
<organism evidence="1 2">
    <name type="scientific">Cucumis sativus</name>
    <name type="common">Cucumber</name>
    <dbReference type="NCBI Taxonomy" id="3659"/>
    <lineage>
        <taxon>Eukaryota</taxon>
        <taxon>Viridiplantae</taxon>
        <taxon>Streptophyta</taxon>
        <taxon>Embryophyta</taxon>
        <taxon>Tracheophyta</taxon>
        <taxon>Spermatophyta</taxon>
        <taxon>Magnoliopsida</taxon>
        <taxon>eudicotyledons</taxon>
        <taxon>Gunneridae</taxon>
        <taxon>Pentapetalae</taxon>
        <taxon>rosids</taxon>
        <taxon>fabids</taxon>
        <taxon>Cucurbitales</taxon>
        <taxon>Cucurbitaceae</taxon>
        <taxon>Benincaseae</taxon>
        <taxon>Cucumis</taxon>
    </lineage>
</organism>
<keyword evidence="2" id="KW-1185">Reference proteome</keyword>
<dbReference type="AlphaFoldDB" id="A0A0A0KYY4"/>
<reference evidence="1 2" key="1">
    <citation type="journal article" date="2009" name="Nat. Genet.">
        <title>The genome of the cucumber, Cucumis sativus L.</title>
        <authorList>
            <person name="Huang S."/>
            <person name="Li R."/>
            <person name="Zhang Z."/>
            <person name="Li L."/>
            <person name="Gu X."/>
            <person name="Fan W."/>
            <person name="Lucas W.J."/>
            <person name="Wang X."/>
            <person name="Xie B."/>
            <person name="Ni P."/>
            <person name="Ren Y."/>
            <person name="Zhu H."/>
            <person name="Li J."/>
            <person name="Lin K."/>
            <person name="Jin W."/>
            <person name="Fei Z."/>
            <person name="Li G."/>
            <person name="Staub J."/>
            <person name="Kilian A."/>
            <person name="van der Vossen E.A."/>
            <person name="Wu Y."/>
            <person name="Guo J."/>
            <person name="He J."/>
            <person name="Jia Z."/>
            <person name="Ren Y."/>
            <person name="Tian G."/>
            <person name="Lu Y."/>
            <person name="Ruan J."/>
            <person name="Qian W."/>
            <person name="Wang M."/>
            <person name="Huang Q."/>
            <person name="Li B."/>
            <person name="Xuan Z."/>
            <person name="Cao J."/>
            <person name="Asan"/>
            <person name="Wu Z."/>
            <person name="Zhang J."/>
            <person name="Cai Q."/>
            <person name="Bai Y."/>
            <person name="Zhao B."/>
            <person name="Han Y."/>
            <person name="Li Y."/>
            <person name="Li X."/>
            <person name="Wang S."/>
            <person name="Shi Q."/>
            <person name="Liu S."/>
            <person name="Cho W.K."/>
            <person name="Kim J.Y."/>
            <person name="Xu Y."/>
            <person name="Heller-Uszynska K."/>
            <person name="Miao H."/>
            <person name="Cheng Z."/>
            <person name="Zhang S."/>
            <person name="Wu J."/>
            <person name="Yang Y."/>
            <person name="Kang H."/>
            <person name="Li M."/>
            <person name="Liang H."/>
            <person name="Ren X."/>
            <person name="Shi Z."/>
            <person name="Wen M."/>
            <person name="Jian M."/>
            <person name="Yang H."/>
            <person name="Zhang G."/>
            <person name="Yang Z."/>
            <person name="Chen R."/>
            <person name="Liu S."/>
            <person name="Li J."/>
            <person name="Ma L."/>
            <person name="Liu H."/>
            <person name="Zhou Y."/>
            <person name="Zhao J."/>
            <person name="Fang X."/>
            <person name="Li G."/>
            <person name="Fang L."/>
            <person name="Li Y."/>
            <person name="Liu D."/>
            <person name="Zheng H."/>
            <person name="Zhang Y."/>
            <person name="Qin N."/>
            <person name="Li Z."/>
            <person name="Yang G."/>
            <person name="Yang S."/>
            <person name="Bolund L."/>
            <person name="Kristiansen K."/>
            <person name="Zheng H."/>
            <person name="Li S."/>
            <person name="Zhang X."/>
            <person name="Yang H."/>
            <person name="Wang J."/>
            <person name="Sun R."/>
            <person name="Zhang B."/>
            <person name="Jiang S."/>
            <person name="Wang J."/>
            <person name="Du Y."/>
            <person name="Li S."/>
        </authorList>
    </citation>
    <scope>NUCLEOTIDE SEQUENCE [LARGE SCALE GENOMIC DNA]</scope>
    <source>
        <strain evidence="2">cv. 9930</strain>
    </source>
</reference>
<reference evidence="1 2" key="2">
    <citation type="journal article" date="2009" name="PLoS ONE">
        <title>An integrated genetic and cytogenetic map of the cucumber genome.</title>
        <authorList>
            <person name="Ren Y."/>
            <person name="Zhang Z."/>
            <person name="Liu J."/>
            <person name="Staub J.E."/>
            <person name="Han Y."/>
            <person name="Cheng Z."/>
            <person name="Li X."/>
            <person name="Lu J."/>
            <person name="Miao H."/>
            <person name="Kang H."/>
            <person name="Xie B."/>
            <person name="Gu X."/>
            <person name="Wang X."/>
            <person name="Du Y."/>
            <person name="Jin W."/>
            <person name="Huang S."/>
        </authorList>
    </citation>
    <scope>NUCLEOTIDE SEQUENCE [LARGE SCALE GENOMIC DNA]</scope>
    <source>
        <strain evidence="2">cv. 9930</strain>
    </source>
</reference>
<dbReference type="Gramene" id="KGN53999">
    <property type="protein sequence ID" value="KGN53999"/>
    <property type="gene ID" value="Csa_4G252920"/>
</dbReference>
<accession>A0A0A0KYY4</accession>
<sequence length="88" mass="10205">MPLRAYGHEWQGWLVEKGKARHLGMSRTSKEVSMQPTNSQTSWACSHDKACKESEVGGKNCQKNLLRQMVWRPIMLKALWTRGKVEYK</sequence>
<dbReference type="EMBL" id="CM002925">
    <property type="protein sequence ID" value="KGN53999.1"/>
    <property type="molecule type" value="Genomic_DNA"/>
</dbReference>
<gene>
    <name evidence="1" type="ORF">Csa_4G252920</name>
</gene>
<reference evidence="1 2" key="3">
    <citation type="journal article" date="2010" name="BMC Genomics">
        <title>Transcriptome sequencing and comparative analysis of cucumber flowers with different sex types.</title>
        <authorList>
            <person name="Guo S."/>
            <person name="Zheng Y."/>
            <person name="Joung J.G."/>
            <person name="Liu S."/>
            <person name="Zhang Z."/>
            <person name="Crasta O.R."/>
            <person name="Sobral B.W."/>
            <person name="Xu Y."/>
            <person name="Huang S."/>
            <person name="Fei Z."/>
        </authorList>
    </citation>
    <scope>NUCLEOTIDE SEQUENCE [LARGE SCALE GENOMIC DNA]</scope>
    <source>
        <strain evidence="2">cv. 9930</strain>
    </source>
</reference>